<protein>
    <recommendedName>
        <fullName evidence="5">ATP-binding protein</fullName>
    </recommendedName>
</protein>
<feature type="chain" id="PRO_5020430357" description="ATP-binding protein" evidence="2">
    <location>
        <begin position="31"/>
        <end position="335"/>
    </location>
</feature>
<feature type="signal peptide" evidence="2">
    <location>
        <begin position="1"/>
        <end position="30"/>
    </location>
</feature>
<name>A0A4R5BZK9_9ACTN</name>
<keyword evidence="4" id="KW-1185">Reference proteome</keyword>
<sequence>MNRSARSLLSVSVLVPLAAAFTVSAASANAAEGPSADLAYGAVAPVTAALPAGTVPPPVTGPVGKAAEASTGAVDEVLTAAQKAPELRRKTVARHANAEPDAAVRKTRCAVDVGKTVDGTTGSALPRTPLPRPGLPKTGLPKAGPGAGDCLGAKRLAERKAAPSPIEAGANTAGKVIGRTGKVTQKLQVGSLDRLGAAASTAYGNAGLPQPRGIAARSAAPVDGLEPGSPSRRLGKPVPRDGVLDKADKTVASTGKSIDEMAGALTSEHPEPVGPVTPDGKPIPASQLPPGMAPPRRVAAPAPGADLLGGLPDQVVPGISLPVGGPAAPGLPSLG</sequence>
<evidence type="ECO:0000256" key="1">
    <source>
        <dbReference type="SAM" id="MobiDB-lite"/>
    </source>
</evidence>
<dbReference type="EMBL" id="SMKU01000045">
    <property type="protein sequence ID" value="TDD91356.1"/>
    <property type="molecule type" value="Genomic_DNA"/>
</dbReference>
<reference evidence="3 4" key="1">
    <citation type="submission" date="2019-03" db="EMBL/GenBank/DDBJ databases">
        <title>Draft genome sequences of novel Actinobacteria.</title>
        <authorList>
            <person name="Sahin N."/>
            <person name="Ay H."/>
            <person name="Saygin H."/>
        </authorList>
    </citation>
    <scope>NUCLEOTIDE SEQUENCE [LARGE SCALE GENOMIC DNA]</scope>
    <source>
        <strain evidence="3 4">H3C3</strain>
    </source>
</reference>
<organism evidence="3 4">
    <name type="scientific">Actinomadura rubrisoli</name>
    <dbReference type="NCBI Taxonomy" id="2530368"/>
    <lineage>
        <taxon>Bacteria</taxon>
        <taxon>Bacillati</taxon>
        <taxon>Actinomycetota</taxon>
        <taxon>Actinomycetes</taxon>
        <taxon>Streptosporangiales</taxon>
        <taxon>Thermomonosporaceae</taxon>
        <taxon>Actinomadura</taxon>
    </lineage>
</organism>
<evidence type="ECO:0000256" key="2">
    <source>
        <dbReference type="SAM" id="SignalP"/>
    </source>
</evidence>
<feature type="region of interest" description="Disordered" evidence="1">
    <location>
        <begin position="218"/>
        <end position="254"/>
    </location>
</feature>
<gene>
    <name evidence="3" type="ORF">E1298_12065</name>
</gene>
<evidence type="ECO:0008006" key="5">
    <source>
        <dbReference type="Google" id="ProtNLM"/>
    </source>
</evidence>
<evidence type="ECO:0000313" key="3">
    <source>
        <dbReference type="EMBL" id="TDD91356.1"/>
    </source>
</evidence>
<keyword evidence="2" id="KW-0732">Signal</keyword>
<dbReference type="RefSeq" id="WP_131892401.1">
    <property type="nucleotide sequence ID" value="NZ_SMKU01000045.1"/>
</dbReference>
<dbReference type="Proteomes" id="UP000294513">
    <property type="component" value="Unassembled WGS sequence"/>
</dbReference>
<accession>A0A4R5BZK9</accession>
<comment type="caution">
    <text evidence="3">The sequence shown here is derived from an EMBL/GenBank/DDBJ whole genome shotgun (WGS) entry which is preliminary data.</text>
</comment>
<feature type="compositionally biased region" description="Low complexity" evidence="1">
    <location>
        <begin position="294"/>
        <end position="306"/>
    </location>
</feature>
<feature type="region of interest" description="Disordered" evidence="1">
    <location>
        <begin position="266"/>
        <end position="306"/>
    </location>
</feature>
<proteinExistence type="predicted"/>
<dbReference type="AlphaFoldDB" id="A0A4R5BZK9"/>
<feature type="region of interest" description="Disordered" evidence="1">
    <location>
        <begin position="115"/>
        <end position="145"/>
    </location>
</feature>
<feature type="compositionally biased region" description="Basic and acidic residues" evidence="1">
    <location>
        <begin position="238"/>
        <end position="249"/>
    </location>
</feature>
<evidence type="ECO:0000313" key="4">
    <source>
        <dbReference type="Proteomes" id="UP000294513"/>
    </source>
</evidence>